<protein>
    <recommendedName>
        <fullName evidence="3">Transcription regulator</fullName>
    </recommendedName>
</protein>
<dbReference type="PANTHER" id="PTHR41813">
    <property type="entry name" value="REGULATOR PAB1642, PUTATIVE (AFU_ORTHOLOGUE AFUA_3G11955)-RELATED"/>
    <property type="match status" value="1"/>
</dbReference>
<evidence type="ECO:0000313" key="2">
    <source>
        <dbReference type="Proteomes" id="UP001338125"/>
    </source>
</evidence>
<name>A0ABR0SXR6_9HYPO</name>
<proteinExistence type="predicted"/>
<evidence type="ECO:0000313" key="1">
    <source>
        <dbReference type="EMBL" id="KAK5996958.1"/>
    </source>
</evidence>
<sequence length="261" mass="28974">MSQFSLTQTLIAHDSEGYKAATQSTFLSRAAKGRVPKDILGKWLANDRLYIHGYIRAVGGLLSFLHLPETVPAAATERETANTKLLKWMIDALVNIHREEAFFVDTALKYGISVNLPTNEDGHVPSSAKLEGLRRFEALFDGLAPSENKILPWLEFAVVFWGTEKCYLDAWSGARAQLQPASDAGSSDADGGALRNEFIPNWSAKEFAAFVDQLGAIIDAAVTEQIQIHGQKLERDLLDRSLVKWVELLAAERKFWPVMES</sequence>
<dbReference type="SUPFAM" id="SSF48613">
    <property type="entry name" value="Heme oxygenase-like"/>
    <property type="match status" value="1"/>
</dbReference>
<dbReference type="InterPro" id="IPR016084">
    <property type="entry name" value="Haem_Oase-like_multi-hlx"/>
</dbReference>
<dbReference type="EMBL" id="JAVFKD010000002">
    <property type="protein sequence ID" value="KAK5996958.1"/>
    <property type="molecule type" value="Genomic_DNA"/>
</dbReference>
<dbReference type="CDD" id="cd19357">
    <property type="entry name" value="TenA_E_At3g16990-like"/>
    <property type="match status" value="1"/>
</dbReference>
<keyword evidence="2" id="KW-1185">Reference proteome</keyword>
<dbReference type="InterPro" id="IPR053261">
    <property type="entry name" value="Polyketide-peptide_reg"/>
</dbReference>
<reference evidence="1 2" key="1">
    <citation type="submission" date="2024-01" db="EMBL/GenBank/DDBJ databases">
        <title>Complete genome of Cladobotryum mycophilum ATHUM6906.</title>
        <authorList>
            <person name="Christinaki A.C."/>
            <person name="Myridakis A.I."/>
            <person name="Kouvelis V.N."/>
        </authorList>
    </citation>
    <scope>NUCLEOTIDE SEQUENCE [LARGE SCALE GENOMIC DNA]</scope>
    <source>
        <strain evidence="1 2">ATHUM6906</strain>
    </source>
</reference>
<gene>
    <name evidence="1" type="ORF">PT974_02306</name>
</gene>
<organism evidence="1 2">
    <name type="scientific">Cladobotryum mycophilum</name>
    <dbReference type="NCBI Taxonomy" id="491253"/>
    <lineage>
        <taxon>Eukaryota</taxon>
        <taxon>Fungi</taxon>
        <taxon>Dikarya</taxon>
        <taxon>Ascomycota</taxon>
        <taxon>Pezizomycotina</taxon>
        <taxon>Sordariomycetes</taxon>
        <taxon>Hypocreomycetidae</taxon>
        <taxon>Hypocreales</taxon>
        <taxon>Hypocreaceae</taxon>
        <taxon>Cladobotryum</taxon>
    </lineage>
</organism>
<dbReference type="Gene3D" id="1.20.910.10">
    <property type="entry name" value="Heme oxygenase-like"/>
    <property type="match status" value="1"/>
</dbReference>
<accession>A0ABR0SXR6</accession>
<dbReference type="PANTHER" id="PTHR41813:SF2">
    <property type="entry name" value="REGULATOR PAB1642, PUTATIVE (AFU_ORTHOLOGUE AFUA_3G11955)-RELATED"/>
    <property type="match status" value="1"/>
</dbReference>
<evidence type="ECO:0008006" key="3">
    <source>
        <dbReference type="Google" id="ProtNLM"/>
    </source>
</evidence>
<dbReference type="Proteomes" id="UP001338125">
    <property type="component" value="Unassembled WGS sequence"/>
</dbReference>
<comment type="caution">
    <text evidence="1">The sequence shown here is derived from an EMBL/GenBank/DDBJ whole genome shotgun (WGS) entry which is preliminary data.</text>
</comment>